<feature type="domain" description="SLH" evidence="1">
    <location>
        <begin position="126"/>
        <end position="189"/>
    </location>
</feature>
<evidence type="ECO:0000313" key="3">
    <source>
        <dbReference type="Proteomes" id="UP000615455"/>
    </source>
</evidence>
<feature type="domain" description="SLH" evidence="1">
    <location>
        <begin position="191"/>
        <end position="249"/>
    </location>
</feature>
<dbReference type="Proteomes" id="UP000615455">
    <property type="component" value="Unassembled WGS sequence"/>
</dbReference>
<dbReference type="Pfam" id="PF00395">
    <property type="entry name" value="SLH"/>
    <property type="match status" value="3"/>
</dbReference>
<comment type="caution">
    <text evidence="2">The sequence shown here is derived from an EMBL/GenBank/DDBJ whole genome shotgun (WGS) entry which is preliminary data.</text>
</comment>
<dbReference type="CDD" id="cd08547">
    <property type="entry name" value="Type_II_cohesin"/>
    <property type="match status" value="1"/>
</dbReference>
<accession>A0ABQ2BSE0</accession>
<dbReference type="InterPro" id="IPR001119">
    <property type="entry name" value="SLH_dom"/>
</dbReference>
<dbReference type="Gene3D" id="2.60.40.680">
    <property type="match status" value="1"/>
</dbReference>
<name>A0ABQ2BSE0_9BACL</name>
<keyword evidence="3" id="KW-1185">Reference proteome</keyword>
<reference evidence="3" key="1">
    <citation type="journal article" date="2019" name="Int. J. Syst. Evol. Microbiol.">
        <title>The Global Catalogue of Microorganisms (GCM) 10K type strain sequencing project: providing services to taxonomists for standard genome sequencing and annotation.</title>
        <authorList>
            <consortium name="The Broad Institute Genomics Platform"/>
            <consortium name="The Broad Institute Genome Sequencing Center for Infectious Disease"/>
            <person name="Wu L."/>
            <person name="Ma J."/>
        </authorList>
    </citation>
    <scope>NUCLEOTIDE SEQUENCE [LARGE SCALE GENOMIC DNA]</scope>
    <source>
        <strain evidence="3">CGMCC 1.15043</strain>
    </source>
</reference>
<gene>
    <name evidence="2" type="ORF">GCM10008018_17400</name>
</gene>
<dbReference type="SUPFAM" id="SSF49384">
    <property type="entry name" value="Carbohydrate-binding domain"/>
    <property type="match status" value="1"/>
</dbReference>
<dbReference type="PANTHER" id="PTHR43308:SF5">
    <property type="entry name" value="S-LAYER PROTEIN _ PEPTIDOGLYCAN ENDO-BETA-N-ACETYLGLUCOSAMINIDASE"/>
    <property type="match status" value="1"/>
</dbReference>
<dbReference type="PROSITE" id="PS51272">
    <property type="entry name" value="SLH"/>
    <property type="match status" value="3"/>
</dbReference>
<dbReference type="EMBL" id="BMHE01000006">
    <property type="protein sequence ID" value="GGI46499.1"/>
    <property type="molecule type" value="Genomic_DNA"/>
</dbReference>
<dbReference type="PANTHER" id="PTHR43308">
    <property type="entry name" value="OUTER MEMBRANE PROTEIN ALPHA-RELATED"/>
    <property type="match status" value="1"/>
</dbReference>
<proteinExistence type="predicted"/>
<dbReference type="InterPro" id="IPR051465">
    <property type="entry name" value="Cell_Envelope_Struct_Comp"/>
</dbReference>
<organism evidence="2 3">
    <name type="scientific">Paenibacillus marchantiophytorum</name>
    <dbReference type="NCBI Taxonomy" id="1619310"/>
    <lineage>
        <taxon>Bacteria</taxon>
        <taxon>Bacillati</taxon>
        <taxon>Bacillota</taxon>
        <taxon>Bacilli</taxon>
        <taxon>Bacillales</taxon>
        <taxon>Paenibacillaceae</taxon>
        <taxon>Paenibacillus</taxon>
    </lineage>
</organism>
<feature type="domain" description="SLH" evidence="1">
    <location>
        <begin position="250"/>
        <end position="308"/>
    </location>
</feature>
<evidence type="ECO:0000259" key="1">
    <source>
        <dbReference type="PROSITE" id="PS51272"/>
    </source>
</evidence>
<sequence>MKQDSGSEITVTVKGENLKDVYAYEVNLEFDNKRLIFKKAKAEQEGGFSISPIIKENKIQYAHTKLGKVPGDDGKITFCTFTFEPIDAGEAQIALKDVKLVNSQLASSVLSNSAKVSTLIDKLPTIKETNFKDIRNHWAKEAIFAAVKQGFVDGYSDQTFRPDEDVSRSEFVAMLIRALHIQPTDSSGLAFADLNSIPVWSRPFVSEAVKLGIVNGYADNSFRSGNSISRAELAVMIVKALGMKVDLNNPSTFADAGDLPDWAVPYVSAAAKARLIQGRGDNLFAPNDRATRAEAVNLILSMLKHKGA</sequence>
<protein>
    <recommendedName>
        <fullName evidence="1">SLH domain-containing protein</fullName>
    </recommendedName>
</protein>
<dbReference type="InterPro" id="IPR008965">
    <property type="entry name" value="CBM2/CBM3_carb-bd_dom_sf"/>
</dbReference>
<evidence type="ECO:0000313" key="2">
    <source>
        <dbReference type="EMBL" id="GGI46499.1"/>
    </source>
</evidence>